<dbReference type="CDD" id="cd07821">
    <property type="entry name" value="PYR_PYL_RCAR_like"/>
    <property type="match status" value="1"/>
</dbReference>
<evidence type="ECO:0000313" key="1">
    <source>
        <dbReference type="EMBL" id="QKH34041.1"/>
    </source>
</evidence>
<dbReference type="AlphaFoldDB" id="A0A7D4I5D3"/>
<protein>
    <submittedName>
        <fullName evidence="1">SRPBCC family protein</fullName>
    </submittedName>
</protein>
<name>A0A7D4I5D3_9BURK</name>
<gene>
    <name evidence="1" type="ORF">FOC84_03445</name>
</gene>
<reference evidence="1 2" key="1">
    <citation type="submission" date="2020-05" db="EMBL/GenBank/DDBJ databases">
        <title>FDA dAtabase for Regulatory Grade micrObial Sequences (FDA-ARGOS): Supporting development and validation of Infectious Disease Dx tests.</title>
        <authorList>
            <person name="Sproer C."/>
            <person name="Gronow S."/>
            <person name="Severitt S."/>
            <person name="Schroder I."/>
            <person name="Tallon L."/>
            <person name="Sadzewicz L."/>
            <person name="Zhao X."/>
            <person name="Vavikolanu K."/>
            <person name="Mehta A."/>
            <person name="Aluvathingal J."/>
            <person name="Nadendla S."/>
            <person name="Myers T."/>
            <person name="Yan Y."/>
            <person name="Sichtig H."/>
        </authorList>
    </citation>
    <scope>NUCLEOTIDE SEQUENCE [LARGE SCALE GENOMIC DNA]</scope>
    <source>
        <strain evidence="1 2">FDAARGOS_790</strain>
    </source>
</reference>
<dbReference type="KEGG" id="apes:FOC84_03445"/>
<proteinExistence type="predicted"/>
<evidence type="ECO:0000313" key="2">
    <source>
        <dbReference type="Proteomes" id="UP000500970"/>
    </source>
</evidence>
<dbReference type="Proteomes" id="UP000500970">
    <property type="component" value="Chromosome"/>
</dbReference>
<dbReference type="Gene3D" id="3.30.530.20">
    <property type="match status" value="1"/>
</dbReference>
<dbReference type="RefSeq" id="WP_173143184.1">
    <property type="nucleotide sequence ID" value="NZ_CP053985.1"/>
</dbReference>
<accession>A0A7D4I5D3</accession>
<sequence length="146" mass="15942">MPHTVHVSTIIHAPLQKVWACFRDFNGLARWQPSVTESRLEEGGRHDAVGSVRYLTGKSSGFVREQLLMLDDPGTALRYAVIESSLPVRDCIAGVSLHPVTDSGHTLVQWWADFQAEGAPLSDVAKAMQAMYTAALAALDAKLREA</sequence>
<dbReference type="SUPFAM" id="SSF55961">
    <property type="entry name" value="Bet v1-like"/>
    <property type="match status" value="1"/>
</dbReference>
<dbReference type="Pfam" id="PF10604">
    <property type="entry name" value="Polyketide_cyc2"/>
    <property type="match status" value="1"/>
</dbReference>
<dbReference type="PANTHER" id="PTHR39332">
    <property type="entry name" value="BLL4707 PROTEIN"/>
    <property type="match status" value="1"/>
</dbReference>
<keyword evidence="2" id="KW-1185">Reference proteome</keyword>
<dbReference type="EMBL" id="CP053985">
    <property type="protein sequence ID" value="QKH34041.1"/>
    <property type="molecule type" value="Genomic_DNA"/>
</dbReference>
<dbReference type="PANTHER" id="PTHR39332:SF7">
    <property type="entry name" value="SRPBCC FAMILY PROTEIN"/>
    <property type="match status" value="1"/>
</dbReference>
<dbReference type="InterPro" id="IPR023393">
    <property type="entry name" value="START-like_dom_sf"/>
</dbReference>
<dbReference type="InterPro" id="IPR019587">
    <property type="entry name" value="Polyketide_cyclase/dehydratase"/>
</dbReference>
<organism evidence="1 2">
    <name type="scientific">Achromobacter pestifer</name>
    <dbReference type="NCBI Taxonomy" id="1353889"/>
    <lineage>
        <taxon>Bacteria</taxon>
        <taxon>Pseudomonadati</taxon>
        <taxon>Pseudomonadota</taxon>
        <taxon>Betaproteobacteria</taxon>
        <taxon>Burkholderiales</taxon>
        <taxon>Alcaligenaceae</taxon>
        <taxon>Achromobacter</taxon>
    </lineage>
</organism>